<keyword evidence="6" id="KW-1185">Reference proteome</keyword>
<dbReference type="InterPro" id="IPR040365">
    <property type="entry name" value="EFHD1/2"/>
</dbReference>
<dbReference type="InterPro" id="IPR018247">
    <property type="entry name" value="EF_Hand_1_Ca_BS"/>
</dbReference>
<dbReference type="SUPFAM" id="SSF47473">
    <property type="entry name" value="EF-hand"/>
    <property type="match status" value="1"/>
</dbReference>
<dbReference type="WBParaSite" id="maker-uti_cns_0012886-snap-gene-0.3-mRNA-1">
    <property type="protein sequence ID" value="maker-uti_cns_0012886-snap-gene-0.3-mRNA-1"/>
    <property type="gene ID" value="maker-uti_cns_0012886-snap-gene-0.3"/>
</dbReference>
<dbReference type="InterPro" id="IPR011992">
    <property type="entry name" value="EF-hand-dom_pair"/>
</dbReference>
<dbReference type="Pfam" id="PF13499">
    <property type="entry name" value="EF-hand_7"/>
    <property type="match status" value="1"/>
</dbReference>
<dbReference type="PROSITE" id="PS50222">
    <property type="entry name" value="EF_HAND_2"/>
    <property type="match status" value="1"/>
</dbReference>
<evidence type="ECO:0000313" key="6">
    <source>
        <dbReference type="Proteomes" id="UP000095280"/>
    </source>
</evidence>
<evidence type="ECO:0000256" key="3">
    <source>
        <dbReference type="ARBA" id="ARBA00022837"/>
    </source>
</evidence>
<feature type="region of interest" description="Disordered" evidence="4">
    <location>
        <begin position="316"/>
        <end position="366"/>
    </location>
</feature>
<proteinExistence type="predicted"/>
<dbReference type="InterPro" id="IPR002048">
    <property type="entry name" value="EF_hand_dom"/>
</dbReference>
<dbReference type="Gene3D" id="1.10.238.10">
    <property type="entry name" value="EF-hand"/>
    <property type="match status" value="1"/>
</dbReference>
<evidence type="ECO:0000313" key="7">
    <source>
        <dbReference type="WBParaSite" id="maker-uti_cns_0012886-snap-gene-0.3-mRNA-1"/>
    </source>
</evidence>
<dbReference type="GO" id="GO:0005509">
    <property type="term" value="F:calcium ion binding"/>
    <property type="evidence" value="ECO:0007669"/>
    <property type="project" value="InterPro"/>
</dbReference>
<dbReference type="PANTHER" id="PTHR13025:SF6">
    <property type="entry name" value="EF-HAND DOMAIN-CONTAINING PROTEIN-RELATED"/>
    <property type="match status" value="1"/>
</dbReference>
<keyword evidence="1" id="KW-0479">Metal-binding</keyword>
<sequence length="767" mass="85688">VLLLTSLNRLLLWSLPPQPRPSPNASTQWCQSQPQPPVLQVPDAAATLHSDAGDLFRRNRLISVGPTRLANQRQFYYAALTRRESLVTVVEVGCRSIRLTDRLTWQRPLKGFLRWSRPAVDAATECRQLVTMAIKAHVGLSERRSSLLVVRHRVLDGGNHHQAGKLVMEESFEYERTFQSEDILLCGYGAKFFAILGISASVGLGLALHRPGWRRPLSVIGLSSLLQMVLLEPLCVPLPAPWAAPSWFDDGLDASPCRRQPLLLLATGTRGHLLLSWRFEAPPSDDRDCQEIDSEEAVEKICVRSDFAAVAKLAHSPEPQSPTELLEAQQQQQQEARPAELTSSGSSSRRSSSSTPAALPAGCDIESVGPNGEVTWKRMPVSKKFNAYAEFPEFGRKGVVKLKEAFDEFDGDRDGYLGREDLTRMMERLGAPQTYLGLKALMRDFEAPPAGSNRLDFRGFLSMFRRAAAGQLDSHKNLLAWYAEYVGVEAVSVDEVGVRGAKDFFEAKIGIHAAGGQYEAELREEQRQRQKKEEEDRIRQENFRAKRELFNFSIDCCSELISGFSSEPSFCSTAQAMTGRLTPQHLPKFTLDRTNTYGTFLSSHSNGRCSRISSGSASAAITMNSARPLFRAFTILGDGQRQFKQFVAHLVEQVAKIVVSLHEHQSDAASGTAGGANFAFRRRITIRYAVLLQQQRQVRDNIDRGDVTSDNHNARLALLYNQLRNEFHALVNFLAAFGFADKFEQLFVHLLWSHRIGYGRHVVQLLL</sequence>
<keyword evidence="3" id="KW-0106">Calcium</keyword>
<dbReference type="Proteomes" id="UP000095280">
    <property type="component" value="Unplaced"/>
</dbReference>
<organism evidence="6 7">
    <name type="scientific">Macrostomum lignano</name>
    <dbReference type="NCBI Taxonomy" id="282301"/>
    <lineage>
        <taxon>Eukaryota</taxon>
        <taxon>Metazoa</taxon>
        <taxon>Spiralia</taxon>
        <taxon>Lophotrochozoa</taxon>
        <taxon>Platyhelminthes</taxon>
        <taxon>Rhabditophora</taxon>
        <taxon>Macrostomorpha</taxon>
        <taxon>Macrostomida</taxon>
        <taxon>Macrostomidae</taxon>
        <taxon>Macrostomum</taxon>
    </lineage>
</organism>
<reference evidence="7" key="1">
    <citation type="submission" date="2016-11" db="UniProtKB">
        <authorList>
            <consortium name="WormBaseParasite"/>
        </authorList>
    </citation>
    <scope>IDENTIFICATION</scope>
</reference>
<dbReference type="AlphaFoldDB" id="A0A1I8IIN4"/>
<accession>A0A1I8IIN4</accession>
<evidence type="ECO:0000256" key="2">
    <source>
        <dbReference type="ARBA" id="ARBA00022737"/>
    </source>
</evidence>
<evidence type="ECO:0000256" key="4">
    <source>
        <dbReference type="SAM" id="MobiDB-lite"/>
    </source>
</evidence>
<feature type="compositionally biased region" description="Low complexity" evidence="4">
    <location>
        <begin position="343"/>
        <end position="354"/>
    </location>
</feature>
<dbReference type="CDD" id="cd00051">
    <property type="entry name" value="EFh"/>
    <property type="match status" value="1"/>
</dbReference>
<dbReference type="PANTHER" id="PTHR13025">
    <property type="entry name" value="EF-HAND DOMAIN-CONTAINING PROTEIN D"/>
    <property type="match status" value="1"/>
</dbReference>
<dbReference type="SMART" id="SM00054">
    <property type="entry name" value="EFh"/>
    <property type="match status" value="1"/>
</dbReference>
<dbReference type="PROSITE" id="PS00018">
    <property type="entry name" value="EF_HAND_1"/>
    <property type="match status" value="1"/>
</dbReference>
<feature type="domain" description="EF-hand" evidence="5">
    <location>
        <begin position="397"/>
        <end position="432"/>
    </location>
</feature>
<name>A0A1I8IIN4_9PLAT</name>
<evidence type="ECO:0000259" key="5">
    <source>
        <dbReference type="PROSITE" id="PS50222"/>
    </source>
</evidence>
<protein>
    <submittedName>
        <fullName evidence="7">EF-hand domain-containing protein</fullName>
    </submittedName>
</protein>
<keyword evidence="2" id="KW-0677">Repeat</keyword>
<evidence type="ECO:0000256" key="1">
    <source>
        <dbReference type="ARBA" id="ARBA00022723"/>
    </source>
</evidence>
<feature type="compositionally biased region" description="Low complexity" evidence="4">
    <location>
        <begin position="324"/>
        <end position="336"/>
    </location>
</feature>